<dbReference type="EC" id="1.13.11.6" evidence="8"/>
<dbReference type="SUPFAM" id="SSF51182">
    <property type="entry name" value="RmlC-like cupins"/>
    <property type="match status" value="1"/>
</dbReference>
<feature type="binding site" evidence="8">
    <location>
        <position position="44"/>
    </location>
    <ligand>
        <name>O2</name>
        <dbReference type="ChEBI" id="CHEBI:15379"/>
    </ligand>
</feature>
<dbReference type="HAMAP" id="MF_00825">
    <property type="entry name" value="3_HAO"/>
    <property type="match status" value="1"/>
</dbReference>
<feature type="region of interest" description="Domain A (catalytic)" evidence="8">
    <location>
        <begin position="1"/>
        <end position="162"/>
    </location>
</feature>
<dbReference type="GO" id="GO:0043420">
    <property type="term" value="P:anthranilate metabolic process"/>
    <property type="evidence" value="ECO:0007669"/>
    <property type="project" value="UniProtKB-UniRule"/>
</dbReference>
<dbReference type="STRING" id="1965070.A0A443RMP8"/>
<feature type="binding site" evidence="8">
    <location>
        <position position="48"/>
    </location>
    <ligand>
        <name>Fe cation</name>
        <dbReference type="ChEBI" id="CHEBI:24875"/>
        <note>catalytic</note>
    </ligand>
</feature>
<feature type="region of interest" description="Domain B" evidence="8">
    <location>
        <begin position="162"/>
        <end position="254"/>
    </location>
</feature>
<keyword evidence="7 8" id="KW-0408">Iron</keyword>
<feature type="binding site" evidence="8">
    <location>
        <position position="96"/>
    </location>
    <ligand>
        <name>substrate</name>
    </ligand>
</feature>
<protein>
    <recommendedName>
        <fullName evidence="8">3-hydroxyanthranilate 3,4-dioxygenase</fullName>
        <ecNumber evidence="8">1.13.11.6</ecNumber>
    </recommendedName>
    <alternativeName>
        <fullName evidence="8">3-hydroxyanthranilate oxygenase</fullName>
        <shortName evidence="8">3-HAO</shortName>
    </alternativeName>
    <alternativeName>
        <fullName evidence="8">3-hydroxyanthranilic acid dioxygenase</fullName>
        <shortName evidence="8">HAD</shortName>
    </alternativeName>
</protein>
<evidence type="ECO:0000256" key="6">
    <source>
        <dbReference type="ARBA" id="ARBA00023002"/>
    </source>
</evidence>
<evidence type="ECO:0000256" key="5">
    <source>
        <dbReference type="ARBA" id="ARBA00022964"/>
    </source>
</evidence>
<feature type="binding site" evidence="8">
    <location>
        <position position="54"/>
    </location>
    <ligand>
        <name>Fe cation</name>
        <dbReference type="ChEBI" id="CHEBI:24875"/>
        <note>catalytic</note>
    </ligand>
</feature>
<dbReference type="Proteomes" id="UP000285301">
    <property type="component" value="Unassembled WGS sequence"/>
</dbReference>
<comment type="cofactor">
    <cofactor evidence="1 8">
        <name>Fe(2+)</name>
        <dbReference type="ChEBI" id="CHEBI:29033"/>
    </cofactor>
</comment>
<keyword evidence="8" id="KW-0963">Cytoplasm</keyword>
<accession>A0A443RMP8</accession>
<keyword evidence="9" id="KW-0472">Membrane</keyword>
<keyword evidence="6 8" id="KW-0560">Oxidoreductase</keyword>
<reference evidence="10 11" key="1">
    <citation type="journal article" date="2018" name="Gigascience">
        <title>Genomes of trombidid mites reveal novel predicted allergens and laterally-transferred genes associated with secondary metabolism.</title>
        <authorList>
            <person name="Dong X."/>
            <person name="Chaisiri K."/>
            <person name="Xia D."/>
            <person name="Armstrong S.D."/>
            <person name="Fang Y."/>
            <person name="Donnelly M.J."/>
            <person name="Kadowaki T."/>
            <person name="McGarry J.W."/>
            <person name="Darby A.C."/>
            <person name="Makepeace B.L."/>
        </authorList>
    </citation>
    <scope>NUCLEOTIDE SEQUENCE [LARGE SCALE GENOMIC DNA]</scope>
    <source>
        <strain evidence="10">UoL-WK</strain>
    </source>
</reference>
<comment type="pathway">
    <text evidence="8">Cofactor biosynthesis; NAD(+) biosynthesis; quinolinate from L-kynurenine: step 3/3.</text>
</comment>
<comment type="subcellular location">
    <subcellularLocation>
        <location evidence="8">Cytoplasm</location>
    </subcellularLocation>
</comment>
<evidence type="ECO:0000256" key="3">
    <source>
        <dbReference type="ARBA" id="ARBA00022642"/>
    </source>
</evidence>
<dbReference type="InterPro" id="IPR014710">
    <property type="entry name" value="RmlC-like_jellyroll"/>
</dbReference>
<comment type="caution">
    <text evidence="10">The sequence shown here is derived from an EMBL/GenBank/DDBJ whole genome shotgun (WGS) entry which is preliminary data.</text>
</comment>
<dbReference type="Gene3D" id="2.60.120.10">
    <property type="entry name" value="Jelly Rolls"/>
    <property type="match status" value="1"/>
</dbReference>
<evidence type="ECO:0000256" key="7">
    <source>
        <dbReference type="ARBA" id="ARBA00023004"/>
    </source>
</evidence>
<name>A0A443RMP8_9ACAR</name>
<evidence type="ECO:0000313" key="10">
    <source>
        <dbReference type="EMBL" id="RWS16555.1"/>
    </source>
</evidence>
<keyword evidence="3 8" id="KW-0662">Pyridine nucleotide biosynthesis</keyword>
<dbReference type="NCBIfam" id="TIGR03037">
    <property type="entry name" value="anthran_nbaC"/>
    <property type="match status" value="1"/>
</dbReference>
<dbReference type="GO" id="GO:0034354">
    <property type="term" value="P:'de novo' NAD+ biosynthetic process from L-tryptophan"/>
    <property type="evidence" value="ECO:0007669"/>
    <property type="project" value="UniProtKB-UniRule"/>
</dbReference>
<evidence type="ECO:0000256" key="1">
    <source>
        <dbReference type="ARBA" id="ARBA00001954"/>
    </source>
</evidence>
<dbReference type="InterPro" id="IPR010329">
    <property type="entry name" value="3hydroanth_dOase"/>
</dbReference>
<keyword evidence="5 8" id="KW-0223">Dioxygenase</keyword>
<evidence type="ECO:0000256" key="4">
    <source>
        <dbReference type="ARBA" id="ARBA00022723"/>
    </source>
</evidence>
<comment type="catalytic activity">
    <reaction evidence="8">
        <text>3-hydroxyanthranilate + O2 = (2Z,4Z)-2-amino-3-carboxymuconate 6-semialdehyde</text>
        <dbReference type="Rhea" id="RHEA:17953"/>
        <dbReference type="ChEBI" id="CHEBI:15379"/>
        <dbReference type="ChEBI" id="CHEBI:36559"/>
        <dbReference type="ChEBI" id="CHEBI:77612"/>
        <dbReference type="EC" id="1.13.11.6"/>
    </reaction>
</comment>
<dbReference type="PANTHER" id="PTHR15497">
    <property type="entry name" value="3-HYDROXYANTHRANILATE 3,4-DIOXYGENASE"/>
    <property type="match status" value="1"/>
</dbReference>
<keyword evidence="9" id="KW-0812">Transmembrane</keyword>
<dbReference type="GO" id="GO:0005737">
    <property type="term" value="C:cytoplasm"/>
    <property type="evidence" value="ECO:0007669"/>
    <property type="project" value="UniProtKB-SubCell"/>
</dbReference>
<feature type="binding site" evidence="8">
    <location>
        <position position="54"/>
    </location>
    <ligand>
        <name>substrate</name>
    </ligand>
</feature>
<comment type="caution">
    <text evidence="8">Lacks conserved residue(s) required for the propagation of feature annotation.</text>
</comment>
<dbReference type="GO" id="GO:0019805">
    <property type="term" value="P:quinolinate biosynthetic process"/>
    <property type="evidence" value="ECO:0007669"/>
    <property type="project" value="UniProtKB-UniRule"/>
</dbReference>
<dbReference type="GO" id="GO:0008198">
    <property type="term" value="F:ferrous iron binding"/>
    <property type="evidence" value="ECO:0007669"/>
    <property type="project" value="UniProtKB-UniRule"/>
</dbReference>
<keyword evidence="9" id="KW-1133">Transmembrane helix</keyword>
<dbReference type="GO" id="GO:0006569">
    <property type="term" value="P:L-tryptophan catabolic process"/>
    <property type="evidence" value="ECO:0007669"/>
    <property type="project" value="UniProtKB-UniRule"/>
</dbReference>
<feature type="transmembrane region" description="Helical" evidence="9">
    <location>
        <begin position="231"/>
        <end position="253"/>
    </location>
</feature>
<dbReference type="OrthoDB" id="204928at2759"/>
<comment type="similarity">
    <text evidence="8">Belongs to the 3-HAO family.</text>
</comment>
<comment type="function">
    <text evidence="2 8">Catalyzes the oxidative ring opening of 3-hydroxyanthranilate to 2-amino-3-carboxymuconate semialdehyde, which spontaneously cyclizes to quinolinate.</text>
</comment>
<sequence>MATNPVNIDIWIKENKQFFKPPVCNKLLHNEQLKIFVVGGPNTRNDYHLEEGEEFFYMIKGDMCLKIIQNGQIKDIHIKEGEVFLLPPRVPHSPQRFENTFGLVVERERRPFEMDALRYYVDGASSVLFERWFHCHDLGTQLAPIIKEFFDSEEYKTGIPGKDSVSPNPPFEPNNTHCYSDPFRLKEWIEHRRDKLNELGSLPLFSGNFSSKIFVYGRGVHTIEALDIDTFVWQFVSDKLFFLFSFILSFLIIK</sequence>
<dbReference type="InterPro" id="IPR011051">
    <property type="entry name" value="RmlC_Cupin_sf"/>
</dbReference>
<gene>
    <name evidence="10" type="ORF">B4U79_15144</name>
</gene>
<evidence type="ECO:0000313" key="11">
    <source>
        <dbReference type="Proteomes" id="UP000285301"/>
    </source>
</evidence>
<dbReference type="PANTHER" id="PTHR15497:SF1">
    <property type="entry name" value="3-HYDROXYANTHRANILATE 3,4-DIOXYGENASE"/>
    <property type="match status" value="1"/>
</dbReference>
<evidence type="ECO:0000256" key="8">
    <source>
        <dbReference type="HAMAP-Rule" id="MF_03019"/>
    </source>
</evidence>
<organism evidence="10 11">
    <name type="scientific">Dinothrombium tinctorium</name>
    <dbReference type="NCBI Taxonomy" id="1965070"/>
    <lineage>
        <taxon>Eukaryota</taxon>
        <taxon>Metazoa</taxon>
        <taxon>Ecdysozoa</taxon>
        <taxon>Arthropoda</taxon>
        <taxon>Chelicerata</taxon>
        <taxon>Arachnida</taxon>
        <taxon>Acari</taxon>
        <taxon>Acariformes</taxon>
        <taxon>Trombidiformes</taxon>
        <taxon>Prostigmata</taxon>
        <taxon>Anystina</taxon>
        <taxon>Parasitengona</taxon>
        <taxon>Trombidioidea</taxon>
        <taxon>Trombidiidae</taxon>
        <taxon>Dinothrombium</taxon>
    </lineage>
</organism>
<dbReference type="GO" id="GO:0000334">
    <property type="term" value="F:3-hydroxyanthranilate 3,4-dioxygenase activity"/>
    <property type="evidence" value="ECO:0007669"/>
    <property type="project" value="UniProtKB-UniRule"/>
</dbReference>
<dbReference type="CDD" id="cd06123">
    <property type="entry name" value="cupin_HAO"/>
    <property type="match status" value="1"/>
</dbReference>
<dbReference type="AlphaFoldDB" id="A0A443RMP8"/>
<keyword evidence="11" id="KW-1185">Reference proteome</keyword>
<dbReference type="EMBL" id="NCKU01000211">
    <property type="protein sequence ID" value="RWS16555.1"/>
    <property type="molecule type" value="Genomic_DNA"/>
</dbReference>
<proteinExistence type="inferred from homology"/>
<dbReference type="Pfam" id="PF06052">
    <property type="entry name" value="3-HAO"/>
    <property type="match status" value="1"/>
</dbReference>
<keyword evidence="4 8" id="KW-0479">Metal-binding</keyword>
<feature type="binding site" evidence="8">
    <location>
        <position position="106"/>
    </location>
    <ligand>
        <name>substrate</name>
    </ligand>
</feature>
<dbReference type="UniPathway" id="UPA00253">
    <property type="reaction ID" value="UER00330"/>
</dbReference>
<feature type="binding site" evidence="8">
    <location>
        <position position="92"/>
    </location>
    <ligand>
        <name>Fe cation</name>
        <dbReference type="ChEBI" id="CHEBI:24875"/>
        <note>catalytic</note>
    </ligand>
</feature>
<evidence type="ECO:0000256" key="2">
    <source>
        <dbReference type="ARBA" id="ARBA00002752"/>
    </source>
</evidence>
<evidence type="ECO:0000256" key="9">
    <source>
        <dbReference type="SAM" id="Phobius"/>
    </source>
</evidence>